<dbReference type="RefSeq" id="WP_168107756.1">
    <property type="nucleotide sequence ID" value="NZ_VTOX01000004.1"/>
</dbReference>
<keyword evidence="4 5" id="KW-0472">Membrane</keyword>
<dbReference type="Pfam" id="PF04932">
    <property type="entry name" value="Wzy_C"/>
    <property type="match status" value="1"/>
</dbReference>
<dbReference type="InterPro" id="IPR007016">
    <property type="entry name" value="O-antigen_ligase-rel_domated"/>
</dbReference>
<feature type="domain" description="Virulence factor membrane-bound polymerase C-terminal" evidence="7">
    <location>
        <begin position="350"/>
        <end position="527"/>
    </location>
</feature>
<evidence type="ECO:0000313" key="10">
    <source>
        <dbReference type="Proteomes" id="UP000521868"/>
    </source>
</evidence>
<keyword evidence="2 5" id="KW-0812">Transmembrane</keyword>
<sequence length="536" mass="57475">MSPRLAAVSVLVALPWLNPFAPGPSSWVGPWLFSATCAALAFGLQGHGGPRWPVAAVLGGIGGWAILRTGWSPETLAAAAACLLVWMMAAITAAAPDRDRLVRLIATAWAAAAAASTAAALLQYFGAADWLAPWVNQSAAGEAYANLRQRNQFASLTVIGMAAILWLAARGAMRWPALVAMAWLAAGNAVTTSRTGLLELLLLGIATSWWAGPRSPRMRLWLLGLAAYVAAAVALPWLAELLTGEPANSLWGRVSSSESCGSRIVLWSNVLTLIAERRWLGWGWGELDFAHYATLYAGPRFCDILDNAHSLPLHFAVELGLPAALVLCGAIVAGVWSGRPWRERDDVRQLAWAVLLVLGVHSLLEYPLWYGPFQMALGLALGLLWPAPATESNAAGPVASRLGTSLLALGLLTAAAYAAWDYFRASQVYLPPERRAPGWQSDPLARLGGSWLFGSQVRFAELTLTPVTRGNAARLYDDAADLLHYSPEPAVIEKLLDSALALGREDEVLLHLARFRAAFPQAYAAWATRYRGPATR</sequence>
<feature type="transmembrane region" description="Helical" evidence="5">
    <location>
        <begin position="402"/>
        <end position="420"/>
    </location>
</feature>
<proteinExistence type="predicted"/>
<evidence type="ECO:0000313" key="9">
    <source>
        <dbReference type="EMBL" id="NKE66622.1"/>
    </source>
</evidence>
<keyword evidence="10" id="KW-1185">Reference proteome</keyword>
<dbReference type="Proteomes" id="UP000521868">
    <property type="component" value="Unassembled WGS sequence"/>
</dbReference>
<feature type="domain" description="O-antigen ligase-related" evidence="6">
    <location>
        <begin position="180"/>
        <end position="327"/>
    </location>
</feature>
<feature type="transmembrane region" description="Helical" evidence="5">
    <location>
        <begin position="193"/>
        <end position="211"/>
    </location>
</feature>
<feature type="transmembrane region" description="Helical" evidence="5">
    <location>
        <begin position="220"/>
        <end position="239"/>
    </location>
</feature>
<dbReference type="InterPro" id="IPR021797">
    <property type="entry name" value="Wzy_C_2"/>
</dbReference>
<accession>A0A7X6DGB1</accession>
<protein>
    <submittedName>
        <fullName evidence="9">Polymerase</fullName>
    </submittedName>
</protein>
<feature type="transmembrane region" description="Helical" evidence="5">
    <location>
        <begin position="319"/>
        <end position="338"/>
    </location>
</feature>
<feature type="transmembrane region" description="Helical" evidence="5">
    <location>
        <begin position="153"/>
        <end position="173"/>
    </location>
</feature>
<comment type="caution">
    <text evidence="9">The sequence shown here is derived from an EMBL/GenBank/DDBJ whole genome shotgun (WGS) entry which is preliminary data.</text>
</comment>
<dbReference type="InterPro" id="IPR051533">
    <property type="entry name" value="WaaL-like"/>
</dbReference>
<comment type="subcellular location">
    <subcellularLocation>
        <location evidence="1">Membrane</location>
        <topology evidence="1">Multi-pass membrane protein</topology>
    </subcellularLocation>
</comment>
<evidence type="ECO:0000259" key="8">
    <source>
        <dbReference type="Pfam" id="PF15864"/>
    </source>
</evidence>
<evidence type="ECO:0000256" key="5">
    <source>
        <dbReference type="SAM" id="Phobius"/>
    </source>
</evidence>
<feature type="transmembrane region" description="Helical" evidence="5">
    <location>
        <begin position="350"/>
        <end position="369"/>
    </location>
</feature>
<feature type="domain" description="Protein glycosylation ligase" evidence="8">
    <location>
        <begin position="143"/>
        <end position="167"/>
    </location>
</feature>
<feature type="transmembrane region" description="Helical" evidence="5">
    <location>
        <begin position="51"/>
        <end position="67"/>
    </location>
</feature>
<gene>
    <name evidence="9" type="ORF">RAMLITH_12380</name>
</gene>
<dbReference type="Pfam" id="PF11846">
    <property type="entry name" value="Wzy_C_2"/>
    <property type="match status" value="1"/>
</dbReference>
<evidence type="ECO:0000259" key="7">
    <source>
        <dbReference type="Pfam" id="PF11846"/>
    </source>
</evidence>
<evidence type="ECO:0000256" key="3">
    <source>
        <dbReference type="ARBA" id="ARBA00022989"/>
    </source>
</evidence>
<dbReference type="EMBL" id="VTOX01000004">
    <property type="protein sequence ID" value="NKE66622.1"/>
    <property type="molecule type" value="Genomic_DNA"/>
</dbReference>
<dbReference type="GO" id="GO:0016020">
    <property type="term" value="C:membrane"/>
    <property type="evidence" value="ECO:0007669"/>
    <property type="project" value="UniProtKB-SubCell"/>
</dbReference>
<dbReference type="PANTHER" id="PTHR37422">
    <property type="entry name" value="TEICHURONIC ACID BIOSYNTHESIS PROTEIN TUAE"/>
    <property type="match status" value="1"/>
</dbReference>
<evidence type="ECO:0000256" key="4">
    <source>
        <dbReference type="ARBA" id="ARBA00023136"/>
    </source>
</evidence>
<keyword evidence="3 5" id="KW-1133">Transmembrane helix</keyword>
<dbReference type="Pfam" id="PF15864">
    <property type="entry name" value="PglL_A"/>
    <property type="match status" value="1"/>
</dbReference>
<dbReference type="AlphaFoldDB" id="A0A7X6DGB1"/>
<evidence type="ECO:0000256" key="2">
    <source>
        <dbReference type="ARBA" id="ARBA00022692"/>
    </source>
</evidence>
<name>A0A7X6DGB1_9BURK</name>
<evidence type="ECO:0000259" key="6">
    <source>
        <dbReference type="Pfam" id="PF04932"/>
    </source>
</evidence>
<feature type="transmembrane region" description="Helical" evidence="5">
    <location>
        <begin position="101"/>
        <end position="122"/>
    </location>
</feature>
<dbReference type="InterPro" id="IPR031726">
    <property type="entry name" value="PglL_A"/>
</dbReference>
<dbReference type="PANTHER" id="PTHR37422:SF13">
    <property type="entry name" value="LIPOPOLYSACCHARIDE BIOSYNTHESIS PROTEIN PA4999-RELATED"/>
    <property type="match status" value="1"/>
</dbReference>
<organism evidence="9 10">
    <name type="scientific">Ramlibacter lithotrophicus</name>
    <dbReference type="NCBI Taxonomy" id="2606681"/>
    <lineage>
        <taxon>Bacteria</taxon>
        <taxon>Pseudomonadati</taxon>
        <taxon>Pseudomonadota</taxon>
        <taxon>Betaproteobacteria</taxon>
        <taxon>Burkholderiales</taxon>
        <taxon>Comamonadaceae</taxon>
        <taxon>Ramlibacter</taxon>
    </lineage>
</organism>
<feature type="transmembrane region" description="Helical" evidence="5">
    <location>
        <begin position="76"/>
        <end position="95"/>
    </location>
</feature>
<evidence type="ECO:0000256" key="1">
    <source>
        <dbReference type="ARBA" id="ARBA00004141"/>
    </source>
</evidence>
<reference evidence="9 10" key="1">
    <citation type="journal article" date="2020" name="Nature">
        <title>Bacterial chemolithoautotrophy via manganese oxidation.</title>
        <authorList>
            <person name="Yu H."/>
            <person name="Leadbetter J.R."/>
        </authorList>
    </citation>
    <scope>NUCLEOTIDE SEQUENCE [LARGE SCALE GENOMIC DNA]</scope>
    <source>
        <strain evidence="9 10">RBP-1</strain>
    </source>
</reference>